<feature type="region of interest" description="Disordered" evidence="1">
    <location>
        <begin position="167"/>
        <end position="187"/>
    </location>
</feature>
<protein>
    <submittedName>
        <fullName evidence="2">Uncharacterized protein</fullName>
    </submittedName>
</protein>
<reference evidence="2" key="2">
    <citation type="submission" date="2021-01" db="EMBL/GenBank/DDBJ databases">
        <authorList>
            <person name="Schikora-Tamarit M.A."/>
        </authorList>
    </citation>
    <scope>NUCLEOTIDE SEQUENCE</scope>
    <source>
        <strain evidence="2">CBS6075</strain>
    </source>
</reference>
<evidence type="ECO:0000313" key="2">
    <source>
        <dbReference type="EMBL" id="KAH3665622.1"/>
    </source>
</evidence>
<accession>A0A9P8P644</accession>
<reference evidence="2" key="1">
    <citation type="journal article" date="2021" name="Open Biol.">
        <title>Shared evolutionary footprints suggest mitochondrial oxidative damage underlies multiple complex I losses in fungi.</title>
        <authorList>
            <person name="Schikora-Tamarit M.A."/>
            <person name="Marcet-Houben M."/>
            <person name="Nosek J."/>
            <person name="Gabaldon T."/>
        </authorList>
    </citation>
    <scope>NUCLEOTIDE SEQUENCE</scope>
    <source>
        <strain evidence="2">CBS6075</strain>
    </source>
</reference>
<dbReference type="Proteomes" id="UP000769157">
    <property type="component" value="Unassembled WGS sequence"/>
</dbReference>
<evidence type="ECO:0000256" key="1">
    <source>
        <dbReference type="SAM" id="MobiDB-lite"/>
    </source>
</evidence>
<feature type="region of interest" description="Disordered" evidence="1">
    <location>
        <begin position="12"/>
        <end position="34"/>
    </location>
</feature>
<keyword evidence="3" id="KW-1185">Reference proteome</keyword>
<organism evidence="2 3">
    <name type="scientific">Ogataea philodendri</name>
    <dbReference type="NCBI Taxonomy" id="1378263"/>
    <lineage>
        <taxon>Eukaryota</taxon>
        <taxon>Fungi</taxon>
        <taxon>Dikarya</taxon>
        <taxon>Ascomycota</taxon>
        <taxon>Saccharomycotina</taxon>
        <taxon>Pichiomycetes</taxon>
        <taxon>Pichiales</taxon>
        <taxon>Pichiaceae</taxon>
        <taxon>Ogataea</taxon>
    </lineage>
</organism>
<proteinExistence type="predicted"/>
<dbReference type="EMBL" id="JAEUBE010000295">
    <property type="protein sequence ID" value="KAH3665622.1"/>
    <property type="molecule type" value="Genomic_DNA"/>
</dbReference>
<dbReference type="OrthoDB" id="3991295at2759"/>
<name>A0A9P8P644_9ASCO</name>
<evidence type="ECO:0000313" key="3">
    <source>
        <dbReference type="Proteomes" id="UP000769157"/>
    </source>
</evidence>
<dbReference type="GeneID" id="70235775"/>
<feature type="region of interest" description="Disordered" evidence="1">
    <location>
        <begin position="296"/>
        <end position="316"/>
    </location>
</feature>
<comment type="caution">
    <text evidence="2">The sequence shown here is derived from an EMBL/GenBank/DDBJ whole genome shotgun (WGS) entry which is preliminary data.</text>
</comment>
<feature type="compositionally biased region" description="Polar residues" evidence="1">
    <location>
        <begin position="174"/>
        <end position="187"/>
    </location>
</feature>
<gene>
    <name evidence="2" type="ORF">OGAPHI_003810</name>
</gene>
<dbReference type="RefSeq" id="XP_046060826.1">
    <property type="nucleotide sequence ID" value="XM_046204821.1"/>
</dbReference>
<dbReference type="AlphaFoldDB" id="A0A9P8P644"/>
<sequence>MFESIFSNPFETTVPAHSSPISSPPGSPVKKDRPSLLDDFASGNTTLDDIIALPPPVMAPADNLFANTADLFDFDSYLRSFSLESQFFGSSKTDLDFSHVQKTTVDDLDSMISNLSIDEIDAQVRSAPDVYEHDDIGDMDFGAELNKFLRANDNQFVMDMHHDDFQLEFDDNEPGNSPTQKQNSPLRICSPSTHTIQKPSIKPCRNLLNLIVESSDGSIEDATKYATEINAQNCLGIPIPEKTTELVTIPTAGPPVDGVRKAAIVKAILARTTALRRPEKSAKRVGFYTESERQSFLQTRNGHKRHNKNSSLNNQRTIDLLKEDLQENQENIRPNRPAHKLLNYSDRNRKRVSWANSLEW</sequence>